<organism evidence="9 10">
    <name type="scientific">Pelomonas parva</name>
    <dbReference type="NCBI Taxonomy" id="3299032"/>
    <lineage>
        <taxon>Bacteria</taxon>
        <taxon>Pseudomonadati</taxon>
        <taxon>Pseudomonadota</taxon>
        <taxon>Betaproteobacteria</taxon>
        <taxon>Burkholderiales</taxon>
        <taxon>Sphaerotilaceae</taxon>
        <taxon>Roseateles</taxon>
    </lineage>
</organism>
<evidence type="ECO:0000256" key="8">
    <source>
        <dbReference type="SAM" id="Phobius"/>
    </source>
</evidence>
<name>A0ABW7FBN8_9BURK</name>
<dbReference type="RefSeq" id="WP_394483350.1">
    <property type="nucleotide sequence ID" value="NZ_JBIGHV010000010.1"/>
</dbReference>
<dbReference type="EMBL" id="JBIGHV010000010">
    <property type="protein sequence ID" value="MFG6433015.1"/>
    <property type="molecule type" value="Genomic_DNA"/>
</dbReference>
<evidence type="ECO:0000256" key="3">
    <source>
        <dbReference type="ARBA" id="ARBA00022475"/>
    </source>
</evidence>
<feature type="region of interest" description="Disordered" evidence="7">
    <location>
        <begin position="159"/>
        <end position="193"/>
    </location>
</feature>
<feature type="region of interest" description="Disordered" evidence="7">
    <location>
        <begin position="71"/>
        <end position="120"/>
    </location>
</feature>
<dbReference type="Proteomes" id="UP001606210">
    <property type="component" value="Unassembled WGS sequence"/>
</dbReference>
<feature type="compositionally biased region" description="Low complexity" evidence="7">
    <location>
        <begin position="222"/>
        <end position="240"/>
    </location>
</feature>
<feature type="transmembrane region" description="Helical" evidence="8">
    <location>
        <begin position="48"/>
        <end position="66"/>
    </location>
</feature>
<dbReference type="Pfam" id="PF03743">
    <property type="entry name" value="TrbI"/>
    <property type="match status" value="1"/>
</dbReference>
<feature type="region of interest" description="Disordered" evidence="7">
    <location>
        <begin position="222"/>
        <end position="260"/>
    </location>
</feature>
<comment type="subcellular location">
    <subcellularLocation>
        <location evidence="1">Cell membrane</location>
        <topology evidence="1">Single-pass membrane protein</topology>
    </subcellularLocation>
</comment>
<dbReference type="InterPro" id="IPR042217">
    <property type="entry name" value="T4SS_VirB10/TrbI"/>
</dbReference>
<evidence type="ECO:0000256" key="7">
    <source>
        <dbReference type="SAM" id="MobiDB-lite"/>
    </source>
</evidence>
<keyword evidence="6 8" id="KW-0472">Membrane</keyword>
<dbReference type="InterPro" id="IPR047695">
    <property type="entry name" value="T4SS_VirB10/PtlG"/>
</dbReference>
<evidence type="ECO:0000313" key="9">
    <source>
        <dbReference type="EMBL" id="MFG6433015.1"/>
    </source>
</evidence>
<feature type="compositionally biased region" description="Polar residues" evidence="7">
    <location>
        <begin position="159"/>
        <end position="180"/>
    </location>
</feature>
<dbReference type="InterPro" id="IPR005498">
    <property type="entry name" value="T4SS_VirB10/TraB/TrbI"/>
</dbReference>
<reference evidence="9 10" key="1">
    <citation type="submission" date="2024-08" db="EMBL/GenBank/DDBJ databases">
        <authorList>
            <person name="Lu H."/>
        </authorList>
    </citation>
    <scope>NUCLEOTIDE SEQUENCE [LARGE SCALE GENOMIC DNA]</scope>
    <source>
        <strain evidence="9 10">LYH14W</strain>
    </source>
</reference>
<proteinExistence type="inferred from homology"/>
<feature type="compositionally biased region" description="Basic and acidic residues" evidence="7">
    <location>
        <begin position="74"/>
        <end position="85"/>
    </location>
</feature>
<keyword evidence="10" id="KW-1185">Reference proteome</keyword>
<feature type="region of interest" description="Disordered" evidence="7">
    <location>
        <begin position="1"/>
        <end position="32"/>
    </location>
</feature>
<evidence type="ECO:0000313" key="10">
    <source>
        <dbReference type="Proteomes" id="UP001606210"/>
    </source>
</evidence>
<evidence type="ECO:0000256" key="2">
    <source>
        <dbReference type="ARBA" id="ARBA00010265"/>
    </source>
</evidence>
<feature type="compositionally biased region" description="Polar residues" evidence="7">
    <location>
        <begin position="1"/>
        <end position="11"/>
    </location>
</feature>
<protein>
    <submittedName>
        <fullName evidence="9">Type IV secretion system protein VirB10</fullName>
    </submittedName>
</protein>
<evidence type="ECO:0000256" key="6">
    <source>
        <dbReference type="ARBA" id="ARBA00023136"/>
    </source>
</evidence>
<evidence type="ECO:0000256" key="5">
    <source>
        <dbReference type="ARBA" id="ARBA00022989"/>
    </source>
</evidence>
<evidence type="ECO:0000256" key="1">
    <source>
        <dbReference type="ARBA" id="ARBA00004162"/>
    </source>
</evidence>
<comment type="caution">
    <text evidence="9">The sequence shown here is derived from an EMBL/GenBank/DDBJ whole genome shotgun (WGS) entry which is preliminary data.</text>
</comment>
<dbReference type="CDD" id="cd16429">
    <property type="entry name" value="VirB10"/>
    <property type="match status" value="1"/>
</dbReference>
<keyword evidence="3" id="KW-1003">Cell membrane</keyword>
<accession>A0ABW7FBN8</accession>
<evidence type="ECO:0000256" key="4">
    <source>
        <dbReference type="ARBA" id="ARBA00022692"/>
    </source>
</evidence>
<sequence>MTTDRQTSPSDPESGMQLDGNTLSPLPGEPGIPNIAAAQSSAISKKGLVALVLLLGTVVAISAVGIQRIATSGKKTEPESTRAGDKPTAATTEPRKLDVTQIVPANSASAAPRIPALEPDDDEVAQAIGVRRTGTGAPPKSGSKQTAPEDAPILLVSTRPSGHASAQQANREPSSGSTAGPDSHPSETDTTDPLAATTRNLEAYQRQLQGLLSDLTRTADLASGAGSAQSPASPLLSAPSPVGPGGNAGHAPAGALFGGQLQGSATPKASAGMLSNRSLTLPKGTAFTCALKTRLISAASGLVGCQVQRNVFSDDGRVLLIERGSHLDGEYRTASARPGMVRIPVLWTRIRTPLGVTVDIESPATGPLGESGVEGHVDNRWTERIGAAMLLSLIDDSVKLVIQNQANDRQGDTLVMPATTANTSKLAEKVLDSTINIPPLVYQNQGGIVGIYVARDVDFSSVYELRPTAR</sequence>
<keyword evidence="5 8" id="KW-1133">Transmembrane helix</keyword>
<dbReference type="NCBIfam" id="NF038091">
    <property type="entry name" value="T4SS_VirB10"/>
    <property type="match status" value="1"/>
</dbReference>
<keyword evidence="4 8" id="KW-0812">Transmembrane</keyword>
<dbReference type="Gene3D" id="2.40.128.260">
    <property type="entry name" value="Type IV secretion system, VirB10/TraB/TrbI"/>
    <property type="match status" value="2"/>
</dbReference>
<comment type="similarity">
    <text evidence="2">Belongs to the TrbI/VirB10 family.</text>
</comment>
<gene>
    <name evidence="9" type="primary">virB10</name>
    <name evidence="9" type="ORF">ACG00Y_24080</name>
</gene>